<dbReference type="AlphaFoldDB" id="A0A656K0I8"/>
<protein>
    <submittedName>
        <fullName evidence="1">Mg2+ transporter protein, CorA-like</fullName>
    </submittedName>
</protein>
<sequence>MNHSIAHHHQDSDLFGLLYGFRF</sequence>
<dbReference type="Proteomes" id="UP000018849">
    <property type="component" value="Unassembled WGS sequence"/>
</dbReference>
<evidence type="ECO:0000313" key="1">
    <source>
        <dbReference type="EMBL" id="EPN64338.1"/>
    </source>
</evidence>
<organism evidence="1 2">
    <name type="scientific">Pseudomonas syringae pv. actinidiae ICMP 19096</name>
    <dbReference type="NCBI Taxonomy" id="1194405"/>
    <lineage>
        <taxon>Bacteria</taxon>
        <taxon>Pseudomonadati</taxon>
        <taxon>Pseudomonadota</taxon>
        <taxon>Gammaproteobacteria</taxon>
        <taxon>Pseudomonadales</taxon>
        <taxon>Pseudomonadaceae</taxon>
        <taxon>Pseudomonas</taxon>
        <taxon>Pseudomonas syringae</taxon>
    </lineage>
</organism>
<proteinExistence type="predicted"/>
<comment type="caution">
    <text evidence="1">The sequence shown here is derived from an EMBL/GenBank/DDBJ whole genome shotgun (WGS) entry which is preliminary data.</text>
</comment>
<evidence type="ECO:0000313" key="2">
    <source>
        <dbReference type="Proteomes" id="UP000018849"/>
    </source>
</evidence>
<gene>
    <name evidence="1" type="ORF">A245_10411</name>
</gene>
<name>A0A656K0I8_PSESF</name>
<accession>A0A656K0I8</accession>
<dbReference type="EMBL" id="AOKF01000871">
    <property type="protein sequence ID" value="EPN64338.1"/>
    <property type="molecule type" value="Genomic_DNA"/>
</dbReference>
<reference evidence="1 2" key="1">
    <citation type="journal article" date="2013" name="PLoS Pathog.">
        <title>Genomic analysis of the Kiwifruit pathogen Pseudomonas syringae pv. actinidiae provides insight into the origins of an emergent plant disease.</title>
        <authorList>
            <person name="McCann H.C."/>
            <person name="Rikkerink E.H."/>
            <person name="Bertels F."/>
            <person name="Fiers M."/>
            <person name="Lu A."/>
            <person name="Rees-George J."/>
            <person name="Andersen M.T."/>
            <person name="Gleave A.P."/>
            <person name="Haubold B."/>
            <person name="Wohlers M.W."/>
            <person name="Guttman D.S."/>
            <person name="Wang P.W."/>
            <person name="Straub C."/>
            <person name="Vanneste J.L."/>
            <person name="Rainey P.B."/>
            <person name="Templeton M.D."/>
        </authorList>
    </citation>
    <scope>NUCLEOTIDE SEQUENCE [LARGE SCALE GENOMIC DNA]</scope>
    <source>
        <strain evidence="1 2">ICMP 19096</strain>
    </source>
</reference>
<feature type="non-terminal residue" evidence="1">
    <location>
        <position position="23"/>
    </location>
</feature>